<evidence type="ECO:0000256" key="11">
    <source>
        <dbReference type="ARBA" id="ARBA00023160"/>
    </source>
</evidence>
<dbReference type="UniPathway" id="UPA00655">
    <property type="reaction ID" value="UER00711"/>
</dbReference>
<comment type="cofactor">
    <cofactor evidence="13">
        <name>Zn(2+)</name>
        <dbReference type="ChEBI" id="CHEBI:29105"/>
    </cofactor>
    <text evidence="13">Binds 1 zinc ion per subunit.</text>
</comment>
<dbReference type="GO" id="GO:0006633">
    <property type="term" value="P:fatty acid biosynthetic process"/>
    <property type="evidence" value="ECO:0007669"/>
    <property type="project" value="UniProtKB-KW"/>
</dbReference>
<dbReference type="PANTHER" id="PTHR42995">
    <property type="entry name" value="ACETYL-COENZYME A CARBOXYLASE CARBOXYL TRANSFERASE SUBUNIT BETA, CHLOROPLASTIC"/>
    <property type="match status" value="1"/>
</dbReference>
<evidence type="ECO:0000256" key="10">
    <source>
        <dbReference type="ARBA" id="ARBA00023098"/>
    </source>
</evidence>
<dbReference type="GO" id="GO:0016743">
    <property type="term" value="F:carboxyl- or carbamoyltransferase activity"/>
    <property type="evidence" value="ECO:0007669"/>
    <property type="project" value="UniProtKB-UniRule"/>
</dbReference>
<dbReference type="GO" id="GO:0005524">
    <property type="term" value="F:ATP binding"/>
    <property type="evidence" value="ECO:0007669"/>
    <property type="project" value="UniProtKB-KW"/>
</dbReference>
<dbReference type="GO" id="GO:0008270">
    <property type="term" value="F:zinc ion binding"/>
    <property type="evidence" value="ECO:0007669"/>
    <property type="project" value="UniProtKB-UniRule"/>
</dbReference>
<dbReference type="PANTHER" id="PTHR42995:SF5">
    <property type="entry name" value="ACETYL-COENZYME A CARBOXYLASE CARBOXYL TRANSFERASE SUBUNIT BETA, CHLOROPLASTIC"/>
    <property type="match status" value="1"/>
</dbReference>
<feature type="binding site" evidence="13">
    <location>
        <position position="29"/>
    </location>
    <ligand>
        <name>Zn(2+)</name>
        <dbReference type="ChEBI" id="CHEBI:29105"/>
    </ligand>
</feature>
<evidence type="ECO:0000256" key="2">
    <source>
        <dbReference type="ARBA" id="ARBA00022516"/>
    </source>
</evidence>
<keyword evidence="13" id="KW-0963">Cytoplasm</keyword>
<dbReference type="GO" id="GO:0009317">
    <property type="term" value="C:acetyl-CoA carboxylase complex"/>
    <property type="evidence" value="ECO:0007669"/>
    <property type="project" value="InterPro"/>
</dbReference>
<evidence type="ECO:0000256" key="5">
    <source>
        <dbReference type="ARBA" id="ARBA00022741"/>
    </source>
</evidence>
<dbReference type="InterPro" id="IPR041010">
    <property type="entry name" value="Znf-ACC"/>
</dbReference>
<gene>
    <name evidence="13 15" type="primary">accD</name>
</gene>
<comment type="pathway">
    <text evidence="13">Lipid metabolism; malonyl-CoA biosynthesis; malonyl-CoA from acetyl-CoA: step 1/1.</text>
</comment>
<feature type="domain" description="CoA carboxyltransferase N-terminal" evidence="14">
    <location>
        <begin position="22"/>
        <end position="282"/>
    </location>
</feature>
<feature type="zinc finger region" description="C4-type" evidence="13">
    <location>
        <begin position="26"/>
        <end position="48"/>
    </location>
</feature>
<comment type="subunit">
    <text evidence="13">Acetyl-CoA carboxylase is a heterohexamer composed of biotin carboxyl carrier protein (AccB), biotin carboxylase (AccC) and two subunits each of ACCase subunit alpha (AccA) and ACCase subunit beta (AccD).</text>
</comment>
<evidence type="ECO:0000256" key="9">
    <source>
        <dbReference type="ARBA" id="ARBA00022840"/>
    </source>
</evidence>
<dbReference type="NCBIfam" id="TIGR00515">
    <property type="entry name" value="accD"/>
    <property type="match status" value="1"/>
</dbReference>
<comment type="similarity">
    <text evidence="13">Belongs to the AccD/PCCB family.</text>
</comment>
<dbReference type="InterPro" id="IPR029045">
    <property type="entry name" value="ClpP/crotonase-like_dom_sf"/>
</dbReference>
<evidence type="ECO:0000256" key="3">
    <source>
        <dbReference type="ARBA" id="ARBA00022679"/>
    </source>
</evidence>
<dbReference type="Pfam" id="PF01039">
    <property type="entry name" value="Carboxyl_trans"/>
    <property type="match status" value="1"/>
</dbReference>
<keyword evidence="3 13" id="KW-0808">Transferase</keyword>
<keyword evidence="8 13" id="KW-0862">Zinc</keyword>
<evidence type="ECO:0000256" key="12">
    <source>
        <dbReference type="ARBA" id="ARBA00025280"/>
    </source>
</evidence>
<evidence type="ECO:0000256" key="13">
    <source>
        <dbReference type="HAMAP-Rule" id="MF_01395"/>
    </source>
</evidence>
<evidence type="ECO:0000256" key="1">
    <source>
        <dbReference type="ARBA" id="ARBA00004496"/>
    </source>
</evidence>
<dbReference type="Gene3D" id="3.90.226.10">
    <property type="entry name" value="2-enoyl-CoA Hydratase, Chain A, domain 1"/>
    <property type="match status" value="1"/>
</dbReference>
<comment type="subcellular location">
    <subcellularLocation>
        <location evidence="1 13">Cytoplasm</location>
    </subcellularLocation>
</comment>
<evidence type="ECO:0000259" key="14">
    <source>
        <dbReference type="PROSITE" id="PS50980"/>
    </source>
</evidence>
<comment type="catalytic activity">
    <reaction evidence="13">
        <text>N(6)-carboxybiotinyl-L-lysyl-[protein] + acetyl-CoA = N(6)-biotinyl-L-lysyl-[protein] + malonyl-CoA</text>
        <dbReference type="Rhea" id="RHEA:54728"/>
        <dbReference type="Rhea" id="RHEA-COMP:10505"/>
        <dbReference type="Rhea" id="RHEA-COMP:10506"/>
        <dbReference type="ChEBI" id="CHEBI:57288"/>
        <dbReference type="ChEBI" id="CHEBI:57384"/>
        <dbReference type="ChEBI" id="CHEBI:83144"/>
        <dbReference type="ChEBI" id="CHEBI:83145"/>
        <dbReference type="EC" id="2.1.3.15"/>
    </reaction>
</comment>
<keyword evidence="11 13" id="KW-0275">Fatty acid biosynthesis</keyword>
<sequence>MAIRLFRKKDESDKKIKIPEGMWIKCDACLEIIYKPEVERNLNVCPKCVYHFRIPARERIRAVIDEGTFVEFAEEMESVDVLNFTDTKKYVDRLKEAKKKTGRKEAVITGTGKIHGIEVALAVLDFEFQGGSMGSVVGEKVALTAETALESRLPLIIFSASGGARMQEGTLSLMQMAKTSAALARLSDARLPFISVLTDPTTGGVAASFAMLGDVIISEPGALVGFAGPRVIEQTIQQKLPEGFQRAEFLLEHGMLDMIVERSRLKATLSQILRHLSDTGDR</sequence>
<dbReference type="InterPro" id="IPR034733">
    <property type="entry name" value="AcCoA_carboxyl_beta"/>
</dbReference>
<keyword evidence="2 13" id="KW-0444">Lipid biosynthesis</keyword>
<dbReference type="EC" id="2.1.3.15" evidence="13"/>
<dbReference type="InterPro" id="IPR011762">
    <property type="entry name" value="COA_CT_N"/>
</dbReference>
<dbReference type="GO" id="GO:2001295">
    <property type="term" value="P:malonyl-CoA biosynthetic process"/>
    <property type="evidence" value="ECO:0007669"/>
    <property type="project" value="UniProtKB-UniRule"/>
</dbReference>
<evidence type="ECO:0000256" key="4">
    <source>
        <dbReference type="ARBA" id="ARBA00022723"/>
    </source>
</evidence>
<proteinExistence type="inferred from homology"/>
<dbReference type="PROSITE" id="PS50980">
    <property type="entry name" value="COA_CT_NTER"/>
    <property type="match status" value="1"/>
</dbReference>
<dbReference type="Pfam" id="PF17848">
    <property type="entry name" value="Zn_ribbon_ACC"/>
    <property type="match status" value="1"/>
</dbReference>
<keyword evidence="9 13" id="KW-0067">ATP-binding</keyword>
<keyword evidence="7 13" id="KW-0276">Fatty acid metabolism</keyword>
<comment type="function">
    <text evidence="12 13">Component of the acetyl coenzyme A carboxylase (ACC) complex. Biotin carboxylase (BC) catalyzes the carboxylation of biotin on its carrier protein (BCCP) and then the CO(2) group is transferred by the transcarboxylase to acetyl-CoA to form malonyl-CoA.</text>
</comment>
<keyword evidence="15" id="KW-0436">Ligase</keyword>
<organism evidence="15">
    <name type="scientific">uncultured delta proteobacterium Rifle_16ft_4_minimus_184</name>
    <dbReference type="NCBI Taxonomy" id="1665175"/>
    <lineage>
        <taxon>Bacteria</taxon>
        <taxon>Deltaproteobacteria</taxon>
        <taxon>environmental samples</taxon>
    </lineage>
</organism>
<dbReference type="HAMAP" id="MF_01395">
    <property type="entry name" value="AcetylCoA_CT_beta"/>
    <property type="match status" value="1"/>
</dbReference>
<name>A0A0H4T4V5_9DELT</name>
<accession>A0A0H4T4V5</accession>
<evidence type="ECO:0000256" key="8">
    <source>
        <dbReference type="ARBA" id="ARBA00022833"/>
    </source>
</evidence>
<evidence type="ECO:0000256" key="6">
    <source>
        <dbReference type="ARBA" id="ARBA00022771"/>
    </source>
</evidence>
<keyword evidence="6 13" id="KW-0863">Zinc-finger</keyword>
<dbReference type="PRINTS" id="PR01070">
    <property type="entry name" value="ACCCTRFRASEB"/>
</dbReference>
<evidence type="ECO:0000256" key="7">
    <source>
        <dbReference type="ARBA" id="ARBA00022832"/>
    </source>
</evidence>
<dbReference type="AlphaFoldDB" id="A0A0H4T4V5"/>
<keyword evidence="5 13" id="KW-0547">Nucleotide-binding</keyword>
<feature type="binding site" evidence="13">
    <location>
        <position position="26"/>
    </location>
    <ligand>
        <name>Zn(2+)</name>
        <dbReference type="ChEBI" id="CHEBI:29105"/>
    </ligand>
</feature>
<dbReference type="SUPFAM" id="SSF52096">
    <property type="entry name" value="ClpP/crotonase"/>
    <property type="match status" value="1"/>
</dbReference>
<protein>
    <recommendedName>
        <fullName evidence="13">Acetyl-coenzyme A carboxylase carboxyl transferase subunit beta</fullName>
        <shortName evidence="13">ACCase subunit beta</shortName>
        <shortName evidence="13">Acetyl-CoA carboxylase carboxyltransferase subunit beta</shortName>
        <ecNumber evidence="13">2.1.3.15</ecNumber>
    </recommendedName>
</protein>
<dbReference type="InterPro" id="IPR000438">
    <property type="entry name" value="Acetyl_CoA_COase_Trfase_b_su"/>
</dbReference>
<evidence type="ECO:0000313" key="15">
    <source>
        <dbReference type="EMBL" id="AKQ01402.1"/>
    </source>
</evidence>
<feature type="binding site" evidence="13">
    <location>
        <position position="45"/>
    </location>
    <ligand>
        <name>Zn(2+)</name>
        <dbReference type="ChEBI" id="CHEBI:29105"/>
    </ligand>
</feature>
<dbReference type="EMBL" id="KT006965">
    <property type="protein sequence ID" value="AKQ01402.1"/>
    <property type="molecule type" value="Genomic_DNA"/>
</dbReference>
<dbReference type="GO" id="GO:0003989">
    <property type="term" value="F:acetyl-CoA carboxylase activity"/>
    <property type="evidence" value="ECO:0007669"/>
    <property type="project" value="InterPro"/>
</dbReference>
<keyword evidence="4 13" id="KW-0479">Metal-binding</keyword>
<reference evidence="15" key="1">
    <citation type="journal article" date="2015" name="ISME J.">
        <title>Aquifer environment selects for microbial species cohorts in sediment and groundwater.</title>
        <authorList>
            <person name="Hug L.A."/>
            <person name="Thomas B.C."/>
            <person name="Brown C.T."/>
            <person name="Frischkorn K.R."/>
            <person name="Williams K.H."/>
            <person name="Tringe S.G."/>
            <person name="Banfield J.F."/>
        </authorList>
    </citation>
    <scope>NUCLEOTIDE SEQUENCE</scope>
</reference>
<feature type="binding site" evidence="13">
    <location>
        <position position="48"/>
    </location>
    <ligand>
        <name>Zn(2+)</name>
        <dbReference type="ChEBI" id="CHEBI:29105"/>
    </ligand>
</feature>
<keyword evidence="10 13" id="KW-0443">Lipid metabolism</keyword>